<keyword evidence="8 11" id="KW-0472">Membrane</keyword>
<dbReference type="SUPFAM" id="SSF56935">
    <property type="entry name" value="Porins"/>
    <property type="match status" value="1"/>
</dbReference>
<comment type="similarity">
    <text evidence="2">Belongs to the TonB-dependent receptor family. Hemoglobin/haptoglobin binding protein subfamily.</text>
</comment>
<dbReference type="GO" id="GO:0044718">
    <property type="term" value="P:siderophore transmembrane transport"/>
    <property type="evidence" value="ECO:0007669"/>
    <property type="project" value="TreeGrafter"/>
</dbReference>
<proteinExistence type="inferred from homology"/>
<dbReference type="GO" id="GO:0015344">
    <property type="term" value="F:siderophore uptake transmembrane transporter activity"/>
    <property type="evidence" value="ECO:0007669"/>
    <property type="project" value="TreeGrafter"/>
</dbReference>
<gene>
    <name evidence="16" type="ordered locus">CJA_3775</name>
</gene>
<evidence type="ECO:0000256" key="8">
    <source>
        <dbReference type="ARBA" id="ARBA00023136"/>
    </source>
</evidence>
<feature type="domain" description="TonB-dependent receptor-like beta-barrel" evidence="14">
    <location>
        <begin position="182"/>
        <end position="588"/>
    </location>
</feature>
<protein>
    <submittedName>
        <fullName evidence="16">Putative TonB-dependent receptor</fullName>
    </submittedName>
</protein>
<dbReference type="Pfam" id="PF07715">
    <property type="entry name" value="Plug"/>
    <property type="match status" value="1"/>
</dbReference>
<dbReference type="Proteomes" id="UP000001036">
    <property type="component" value="Chromosome"/>
</dbReference>
<dbReference type="AlphaFoldDB" id="B3PIP3"/>
<evidence type="ECO:0000256" key="4">
    <source>
        <dbReference type="ARBA" id="ARBA00022452"/>
    </source>
</evidence>
<dbReference type="InterPro" id="IPR039426">
    <property type="entry name" value="TonB-dep_rcpt-like"/>
</dbReference>
<evidence type="ECO:0000256" key="1">
    <source>
        <dbReference type="ARBA" id="ARBA00004571"/>
    </source>
</evidence>
<evidence type="ECO:0000256" key="2">
    <source>
        <dbReference type="ARBA" id="ARBA00008143"/>
    </source>
</evidence>
<evidence type="ECO:0000256" key="3">
    <source>
        <dbReference type="ARBA" id="ARBA00022448"/>
    </source>
</evidence>
<dbReference type="STRING" id="498211.CJA_3775"/>
<evidence type="ECO:0000256" key="11">
    <source>
        <dbReference type="PROSITE-ProRule" id="PRU01360"/>
    </source>
</evidence>
<evidence type="ECO:0000259" key="14">
    <source>
        <dbReference type="Pfam" id="PF00593"/>
    </source>
</evidence>
<dbReference type="CDD" id="cd01347">
    <property type="entry name" value="ligand_gated_channel"/>
    <property type="match status" value="1"/>
</dbReference>
<accession>B3PIP3</accession>
<name>B3PIP3_CELJU</name>
<feature type="signal peptide" evidence="13">
    <location>
        <begin position="1"/>
        <end position="19"/>
    </location>
</feature>
<dbReference type="Gene3D" id="2.40.170.20">
    <property type="entry name" value="TonB-dependent receptor, beta-barrel domain"/>
    <property type="match status" value="1"/>
</dbReference>
<dbReference type="eggNOG" id="COG4206">
    <property type="taxonomic scope" value="Bacteria"/>
</dbReference>
<dbReference type="PANTHER" id="PTHR30069">
    <property type="entry name" value="TONB-DEPENDENT OUTER MEMBRANE RECEPTOR"/>
    <property type="match status" value="1"/>
</dbReference>
<keyword evidence="9 16" id="KW-0675">Receptor</keyword>
<dbReference type="PROSITE" id="PS51257">
    <property type="entry name" value="PROKAR_LIPOPROTEIN"/>
    <property type="match status" value="1"/>
</dbReference>
<evidence type="ECO:0000256" key="5">
    <source>
        <dbReference type="ARBA" id="ARBA00022692"/>
    </source>
</evidence>
<dbReference type="Gene3D" id="2.170.130.10">
    <property type="entry name" value="TonB-dependent receptor, plug domain"/>
    <property type="match status" value="1"/>
</dbReference>
<evidence type="ECO:0000256" key="10">
    <source>
        <dbReference type="ARBA" id="ARBA00023237"/>
    </source>
</evidence>
<evidence type="ECO:0000256" key="13">
    <source>
        <dbReference type="SAM" id="SignalP"/>
    </source>
</evidence>
<dbReference type="EMBL" id="CP000934">
    <property type="protein sequence ID" value="ACE85277.1"/>
    <property type="molecule type" value="Genomic_DNA"/>
</dbReference>
<dbReference type="Pfam" id="PF00593">
    <property type="entry name" value="TonB_dep_Rec_b-barrel"/>
    <property type="match status" value="1"/>
</dbReference>
<dbReference type="KEGG" id="cja:CJA_3775"/>
<dbReference type="InterPro" id="IPR037066">
    <property type="entry name" value="Plug_dom_sf"/>
</dbReference>
<comment type="subcellular location">
    <subcellularLocation>
        <location evidence="1 11">Cell outer membrane</location>
        <topology evidence="1 11">Multi-pass membrane protein</topology>
    </subcellularLocation>
</comment>
<evidence type="ECO:0000256" key="12">
    <source>
        <dbReference type="RuleBase" id="RU003357"/>
    </source>
</evidence>
<dbReference type="PANTHER" id="PTHR30069:SF29">
    <property type="entry name" value="HEMOGLOBIN AND HEMOGLOBIN-HAPTOGLOBIN-BINDING PROTEIN 1-RELATED"/>
    <property type="match status" value="1"/>
</dbReference>
<dbReference type="GO" id="GO:0009279">
    <property type="term" value="C:cell outer membrane"/>
    <property type="evidence" value="ECO:0007669"/>
    <property type="project" value="UniProtKB-SubCell"/>
</dbReference>
<reference evidence="16 17" key="1">
    <citation type="journal article" date="2008" name="J. Bacteriol.">
        <title>Insights into plant cell wall degradation from the genome sequence of the soil bacterium Cellvibrio japonicus.</title>
        <authorList>
            <person name="Deboy R.T."/>
            <person name="Mongodin E.F."/>
            <person name="Fouts D.E."/>
            <person name="Tailford L.E."/>
            <person name="Khouri H."/>
            <person name="Emerson J.B."/>
            <person name="Mohamoud Y."/>
            <person name="Watkins K."/>
            <person name="Henrissat B."/>
            <person name="Gilbert H.J."/>
            <person name="Nelson K.E."/>
        </authorList>
    </citation>
    <scope>NUCLEOTIDE SEQUENCE [LARGE SCALE GENOMIC DNA]</scope>
    <source>
        <strain evidence="16 17">Ueda107</strain>
    </source>
</reference>
<keyword evidence="4 11" id="KW-1134">Transmembrane beta strand</keyword>
<dbReference type="InterPro" id="IPR036942">
    <property type="entry name" value="Beta-barrel_TonB_sf"/>
</dbReference>
<keyword evidence="7 12" id="KW-0798">TonB box</keyword>
<keyword evidence="5 11" id="KW-0812">Transmembrane</keyword>
<evidence type="ECO:0000259" key="15">
    <source>
        <dbReference type="Pfam" id="PF07715"/>
    </source>
</evidence>
<keyword evidence="17" id="KW-1185">Reference proteome</keyword>
<evidence type="ECO:0000313" key="17">
    <source>
        <dbReference type="Proteomes" id="UP000001036"/>
    </source>
</evidence>
<keyword evidence="3 11" id="KW-0813">Transport</keyword>
<dbReference type="HOGENOM" id="CLU_008287_18_5_6"/>
<organism evidence="16 17">
    <name type="scientific">Cellvibrio japonicus (strain Ueda107)</name>
    <name type="common">Pseudomonas fluorescens subsp. cellulosa</name>
    <dbReference type="NCBI Taxonomy" id="498211"/>
    <lineage>
        <taxon>Bacteria</taxon>
        <taxon>Pseudomonadati</taxon>
        <taxon>Pseudomonadota</taxon>
        <taxon>Gammaproteobacteria</taxon>
        <taxon>Cellvibrionales</taxon>
        <taxon>Cellvibrionaceae</taxon>
        <taxon>Cellvibrio</taxon>
    </lineage>
</organism>
<evidence type="ECO:0000256" key="9">
    <source>
        <dbReference type="ARBA" id="ARBA00023170"/>
    </source>
</evidence>
<feature type="chain" id="PRO_5002796718" evidence="13">
    <location>
        <begin position="20"/>
        <end position="614"/>
    </location>
</feature>
<dbReference type="InterPro" id="IPR000531">
    <property type="entry name" value="Beta-barrel_TonB"/>
</dbReference>
<dbReference type="InterPro" id="IPR012910">
    <property type="entry name" value="Plug_dom"/>
</dbReference>
<dbReference type="RefSeq" id="WP_012489345.1">
    <property type="nucleotide sequence ID" value="NC_010995.1"/>
</dbReference>
<evidence type="ECO:0000256" key="7">
    <source>
        <dbReference type="ARBA" id="ARBA00023077"/>
    </source>
</evidence>
<evidence type="ECO:0000313" key="16">
    <source>
        <dbReference type="EMBL" id="ACE85277.1"/>
    </source>
</evidence>
<keyword evidence="6 13" id="KW-0732">Signal</keyword>
<keyword evidence="10 11" id="KW-0998">Cell outer membrane</keyword>
<sequence>MKHAIFTATALSLACAQVAAQDKPANPLVPSLETVVVVSSRQETPLREVATSVAVLEEAQIEKLGYTALVDALRTLPSVSVSNSGGMGKTTTLRVRGEAGYRTLVQIDGVDVSDPTGTQSGAQIQHILSSDVGRVELLRGPQGLMYGADAGGVLNISTRQAEQGNKTVLSGEAGRYNSQRGSLNTSGASDKLDYFVSVARAETEGFNTSKQDTLLKDNDGYDNTTLHARLGANLTENLRVEAVARNTDASAQYDRCGWPAIDDCTSTFEQDAGRLSLSHRLGRLDNSLAYSKSDISRQSFAAGVNDYDTEGSIEKLEWLGRAYLSEAHTLAYGLERRSDSVREMERDQDAVYLEYQGRYADRVFFTAGGRSDDNDDFGRYDTYRTSAAYVQALDAGELKFKATYGTGFRAPSLFEIDYNQQQTASYGYVLAPLTPEESEGVDVGVEYFGSNGLHLEAVLFKQTIEREIAYDSVGWTGYIQGDGENRSEGIELIANMPLADQWIINLNYTYTDTKTATGSARPRVPRQLANLGFTYAASDALQLAVNLRHSADAKETTGADLDNYQVLDASVNYQVTPMLAFYLRGENLTDKDYVEIVNYNTAGAAAYAGVKITF</sequence>
<feature type="domain" description="TonB-dependent receptor plug" evidence="15">
    <location>
        <begin position="46"/>
        <end position="152"/>
    </location>
</feature>
<evidence type="ECO:0000256" key="6">
    <source>
        <dbReference type="ARBA" id="ARBA00022729"/>
    </source>
</evidence>
<dbReference type="PROSITE" id="PS52016">
    <property type="entry name" value="TONB_DEPENDENT_REC_3"/>
    <property type="match status" value="1"/>
</dbReference>